<dbReference type="Proteomes" id="UP000289486">
    <property type="component" value="Segment"/>
</dbReference>
<dbReference type="EMBL" id="MK388689">
    <property type="protein sequence ID" value="QAX92279.1"/>
    <property type="molecule type" value="Genomic_DNA"/>
</dbReference>
<protein>
    <submittedName>
        <fullName evidence="3">Portal protein</fullName>
    </submittedName>
</protein>
<organism evidence="3 4">
    <name type="scientific">Pantoea phage vB_PagM_LIET2</name>
    <dbReference type="NCBI Taxonomy" id="2508071"/>
    <lineage>
        <taxon>Viruses</taxon>
        <taxon>Duplodnaviria</taxon>
        <taxon>Heunggongvirae</taxon>
        <taxon>Uroviricota</taxon>
        <taxon>Caudoviricetes</taxon>
        <taxon>Lietduovirus</taxon>
        <taxon>Lietduovirus LIET2</taxon>
    </lineage>
</organism>
<reference evidence="3 4" key="1">
    <citation type="submission" date="2019-01" db="EMBL/GenBank/DDBJ databases">
        <title>Complete genome sequence of Pantoea phage vB_PagM_LIET2.</title>
        <authorList>
            <person name="Truncaite L."/>
            <person name="Simoliuniene M."/>
            <person name="Kazlauskas D."/>
            <person name="Meskys R."/>
            <person name="Simoliunas E."/>
        </authorList>
    </citation>
    <scope>NUCLEOTIDE SEQUENCE [LARGE SCALE GENOMIC DNA]</scope>
</reference>
<feature type="region of interest" description="Disordered" evidence="1">
    <location>
        <begin position="415"/>
        <end position="447"/>
    </location>
</feature>
<proteinExistence type="predicted"/>
<feature type="domain" description="Anti-CBASS protein Acb1-like N-terminal" evidence="2">
    <location>
        <begin position="52"/>
        <end position="396"/>
    </location>
</feature>
<dbReference type="Pfam" id="PF06381">
    <property type="entry name" value="Phage_portal_3"/>
    <property type="match status" value="1"/>
</dbReference>
<dbReference type="InterPro" id="IPR024459">
    <property type="entry name" value="Acb1-like_N"/>
</dbReference>
<feature type="compositionally biased region" description="Polar residues" evidence="1">
    <location>
        <begin position="435"/>
        <end position="447"/>
    </location>
</feature>
<evidence type="ECO:0000313" key="3">
    <source>
        <dbReference type="EMBL" id="QAX92279.1"/>
    </source>
</evidence>
<gene>
    <name evidence="3" type="ORF">LIET2_gp027</name>
</gene>
<sequence>MDSANILTDPMTEAEKAALFRENFDGFMNLLLRAGTDGGTVAEQAVPLTVTELENLYMTSPTARRIVDIYPEEMFRAGFTLKGVPDGFDMDALRSDWEDLDLDSKLIQFFTWSRLYGGAGLLLGTKTGAQFSEPMDTLEELDFVRVLGAPEMKSMIDVTVSPESALSGVPEVWNVKPLLGGSDFPVHNSRVLFDGGKPMPPAMRLTQKSDFGMSILQGLQDKIARYDIANKMANLILSRLQQGVWKSDGLGELCDNDAGFRTVQRRLNLVDSTRSVSNTIAIDSTEEYTLLSGTLAGVTDLLKEYRAQLSLYTGIPEVAFSSATVGGISNSSEGPLQMFWSATAREQKLRANRIVMKLVMMLRPELKTFTIEWLPLAEESPAAAADRLQKTAAADAAYITSGVLSVEEIRDTLGTRGDYRLGKNPPPPPRQPAPVTTSNPSTPAGGE</sequence>
<accession>A0A411AW18</accession>
<evidence type="ECO:0000256" key="1">
    <source>
        <dbReference type="SAM" id="MobiDB-lite"/>
    </source>
</evidence>
<evidence type="ECO:0000313" key="4">
    <source>
        <dbReference type="Proteomes" id="UP000289486"/>
    </source>
</evidence>
<keyword evidence="4" id="KW-1185">Reference proteome</keyword>
<evidence type="ECO:0000259" key="2">
    <source>
        <dbReference type="Pfam" id="PF06381"/>
    </source>
</evidence>
<name>A0A411AW18_9CAUD</name>